<sequence>MISTIEAMAEHDDVDPEIRSFIAALNHGYGQFSDFDALPLPERRAAAETVRERWRAGGPVMAETSETIIAGCRARVHYPHAPAGAAPLPALLYIHGGGWTMFSIDTHDRLMREYAARAGIVVIGIDYSLSPEARYPVALNEVVAAFRALRRDAATLGIDPAAIAIGGDSAGANLSVAACLALRAADDVLPAAMLLNYGAFDPAETASYARFDGPAYMLTIAEMDRFWGNYVADPAARADPLVAPLQADLTGLPTAFLAIAECDILADANLTMAARLQAAGVAVEAQFYRGATHSFLEAVSVSSLADRALDDAARWLAARLGVAA</sequence>
<dbReference type="InterPro" id="IPR050300">
    <property type="entry name" value="GDXG_lipolytic_enzyme"/>
</dbReference>
<evidence type="ECO:0000256" key="2">
    <source>
        <dbReference type="ARBA" id="ARBA00022801"/>
    </source>
</evidence>
<reference evidence="5" key="1">
    <citation type="journal article" date="2019" name="Int. J. Syst. Evol. Microbiol.">
        <title>The Global Catalogue of Microorganisms (GCM) 10K type strain sequencing project: providing services to taxonomists for standard genome sequencing and annotation.</title>
        <authorList>
            <consortium name="The Broad Institute Genomics Platform"/>
            <consortium name="The Broad Institute Genome Sequencing Center for Infectious Disease"/>
            <person name="Wu L."/>
            <person name="Ma J."/>
        </authorList>
    </citation>
    <scope>NUCLEOTIDE SEQUENCE [LARGE SCALE GENOMIC DNA]</scope>
    <source>
        <strain evidence="5">KCTC 42739</strain>
    </source>
</reference>
<keyword evidence="2 4" id="KW-0378">Hydrolase</keyword>
<evidence type="ECO:0000259" key="3">
    <source>
        <dbReference type="Pfam" id="PF07859"/>
    </source>
</evidence>
<dbReference type="InterPro" id="IPR013094">
    <property type="entry name" value="AB_hydrolase_3"/>
</dbReference>
<dbReference type="PANTHER" id="PTHR48081:SF8">
    <property type="entry name" value="ALPHA_BETA HYDROLASE FOLD-3 DOMAIN-CONTAINING PROTEIN-RELATED"/>
    <property type="match status" value="1"/>
</dbReference>
<dbReference type="PANTHER" id="PTHR48081">
    <property type="entry name" value="AB HYDROLASE SUPERFAMILY PROTEIN C4A8.06C"/>
    <property type="match status" value="1"/>
</dbReference>
<evidence type="ECO:0000256" key="1">
    <source>
        <dbReference type="ARBA" id="ARBA00010515"/>
    </source>
</evidence>
<dbReference type="Pfam" id="PF07859">
    <property type="entry name" value="Abhydrolase_3"/>
    <property type="match status" value="1"/>
</dbReference>
<evidence type="ECO:0000313" key="4">
    <source>
        <dbReference type="EMBL" id="MFC3581817.1"/>
    </source>
</evidence>
<dbReference type="InterPro" id="IPR029058">
    <property type="entry name" value="AB_hydrolase_fold"/>
</dbReference>
<dbReference type="GO" id="GO:0016787">
    <property type="term" value="F:hydrolase activity"/>
    <property type="evidence" value="ECO:0007669"/>
    <property type="project" value="UniProtKB-KW"/>
</dbReference>
<dbReference type="EMBL" id="JBHRXP010000007">
    <property type="protein sequence ID" value="MFC3581817.1"/>
    <property type="molecule type" value="Genomic_DNA"/>
</dbReference>
<organism evidence="4 5">
    <name type="scientific">Sphingomonas hylomeconis</name>
    <dbReference type="NCBI Taxonomy" id="1395958"/>
    <lineage>
        <taxon>Bacteria</taxon>
        <taxon>Pseudomonadati</taxon>
        <taxon>Pseudomonadota</taxon>
        <taxon>Alphaproteobacteria</taxon>
        <taxon>Sphingomonadales</taxon>
        <taxon>Sphingomonadaceae</taxon>
        <taxon>Sphingomonas</taxon>
    </lineage>
</organism>
<protein>
    <submittedName>
        <fullName evidence="4">Alpha/beta hydrolase fold domain-containing protein</fullName>
    </submittedName>
</protein>
<keyword evidence="5" id="KW-1185">Reference proteome</keyword>
<name>A0ABV7T2F4_9SPHN</name>
<dbReference type="Gene3D" id="3.40.50.1820">
    <property type="entry name" value="alpha/beta hydrolase"/>
    <property type="match status" value="1"/>
</dbReference>
<comment type="similarity">
    <text evidence="1">Belongs to the 'GDXG' lipolytic enzyme family.</text>
</comment>
<dbReference type="PROSITE" id="PS01173">
    <property type="entry name" value="LIPASE_GDXG_HIS"/>
    <property type="match status" value="1"/>
</dbReference>
<dbReference type="SUPFAM" id="SSF53474">
    <property type="entry name" value="alpha/beta-Hydrolases"/>
    <property type="match status" value="1"/>
</dbReference>
<accession>A0ABV7T2F4</accession>
<proteinExistence type="inferred from homology"/>
<comment type="caution">
    <text evidence="4">The sequence shown here is derived from an EMBL/GenBank/DDBJ whole genome shotgun (WGS) entry which is preliminary data.</text>
</comment>
<dbReference type="Proteomes" id="UP001595713">
    <property type="component" value="Unassembled WGS sequence"/>
</dbReference>
<dbReference type="RefSeq" id="WP_261292354.1">
    <property type="nucleotide sequence ID" value="NZ_JANQBK010000001.1"/>
</dbReference>
<feature type="domain" description="Alpha/beta hydrolase fold-3" evidence="3">
    <location>
        <begin position="91"/>
        <end position="296"/>
    </location>
</feature>
<dbReference type="InterPro" id="IPR002168">
    <property type="entry name" value="Lipase_GDXG_HIS_AS"/>
</dbReference>
<evidence type="ECO:0000313" key="5">
    <source>
        <dbReference type="Proteomes" id="UP001595713"/>
    </source>
</evidence>
<gene>
    <name evidence="4" type="ORF">ACFONA_16735</name>
</gene>